<sequence length="111" mass="12567">MIFFFSAYAQKVRLKDVATITLHRDEFTTARRSQAIPQLKCVGGSAKAHAQPRVVQCYNRGLDGHDVQWECKAELPKDVEFGRIRVSCEGYDYPEDPFILKGSCGVGFWPL</sequence>
<keyword evidence="7" id="KW-0732">Signal</keyword>
<dbReference type="PANTHER" id="PTHR15929">
    <property type="entry name" value="STORE-OPERATED CALCIUM ENTRY-ASSOCIATED REGULATORY FACTOR"/>
    <property type="match status" value="1"/>
</dbReference>
<evidence type="ECO:0000256" key="13">
    <source>
        <dbReference type="ARBA" id="ARBA00031116"/>
    </source>
</evidence>
<dbReference type="Proteomes" id="UP000274131">
    <property type="component" value="Unassembled WGS sequence"/>
</dbReference>
<dbReference type="Pfam" id="PF06682">
    <property type="entry name" value="SARAF"/>
    <property type="match status" value="1"/>
</dbReference>
<evidence type="ECO:0000313" key="15">
    <source>
        <dbReference type="Proteomes" id="UP000274131"/>
    </source>
</evidence>
<dbReference type="EMBL" id="UXUI01008298">
    <property type="protein sequence ID" value="VDD91122.1"/>
    <property type="molecule type" value="Genomic_DNA"/>
</dbReference>
<dbReference type="GO" id="GO:0005789">
    <property type="term" value="C:endoplasmic reticulum membrane"/>
    <property type="evidence" value="ECO:0007669"/>
    <property type="project" value="UniProtKB-SubCell"/>
</dbReference>
<organism evidence="16">
    <name type="scientific">Enterobius vermicularis</name>
    <name type="common">Human pinworm</name>
    <dbReference type="NCBI Taxonomy" id="51028"/>
    <lineage>
        <taxon>Eukaryota</taxon>
        <taxon>Metazoa</taxon>
        <taxon>Ecdysozoa</taxon>
        <taxon>Nematoda</taxon>
        <taxon>Chromadorea</taxon>
        <taxon>Rhabditida</taxon>
        <taxon>Spirurina</taxon>
        <taxon>Oxyuridomorpha</taxon>
        <taxon>Oxyuroidea</taxon>
        <taxon>Oxyuridae</taxon>
        <taxon>Enterobius</taxon>
    </lineage>
</organism>
<keyword evidence="11" id="KW-0406">Ion transport</keyword>
<keyword evidence="15" id="KW-1185">Reference proteome</keyword>
<evidence type="ECO:0000256" key="3">
    <source>
        <dbReference type="ARBA" id="ARBA00016584"/>
    </source>
</evidence>
<dbReference type="OrthoDB" id="20303at2759"/>
<evidence type="ECO:0000256" key="11">
    <source>
        <dbReference type="ARBA" id="ARBA00023065"/>
    </source>
</evidence>
<dbReference type="InterPro" id="IPR009567">
    <property type="entry name" value="SARAF"/>
</dbReference>
<name>A0A0N4V7J5_ENTVE</name>
<dbReference type="GO" id="GO:2001256">
    <property type="term" value="P:regulation of store-operated calcium entry"/>
    <property type="evidence" value="ECO:0007669"/>
    <property type="project" value="InterPro"/>
</dbReference>
<dbReference type="PANTHER" id="PTHR15929:SF0">
    <property type="entry name" value="STORE-OPERATED CALCIUM ENTRY-ASSOCIATED REGULATORY FACTOR"/>
    <property type="match status" value="1"/>
</dbReference>
<evidence type="ECO:0000313" key="14">
    <source>
        <dbReference type="EMBL" id="VDD91122.1"/>
    </source>
</evidence>
<dbReference type="WBParaSite" id="EVEC_0000626201-mRNA-1">
    <property type="protein sequence ID" value="EVEC_0000626201-mRNA-1"/>
    <property type="gene ID" value="EVEC_0000626201"/>
</dbReference>
<evidence type="ECO:0000256" key="9">
    <source>
        <dbReference type="ARBA" id="ARBA00022837"/>
    </source>
</evidence>
<comment type="similarity">
    <text evidence="2">Belongs to the SARAF family.</text>
</comment>
<keyword evidence="12" id="KW-0472">Membrane</keyword>
<comment type="subcellular location">
    <subcellularLocation>
        <location evidence="1">Endoplasmic reticulum membrane</location>
        <topology evidence="1">Single-pass type I membrane protein</topology>
    </subcellularLocation>
</comment>
<keyword evidence="9" id="KW-0106">Calcium</keyword>
<keyword evidence="8" id="KW-0256">Endoplasmic reticulum</keyword>
<evidence type="ECO:0000256" key="5">
    <source>
        <dbReference type="ARBA" id="ARBA00022568"/>
    </source>
</evidence>
<evidence type="ECO:0000256" key="4">
    <source>
        <dbReference type="ARBA" id="ARBA00022448"/>
    </source>
</evidence>
<evidence type="ECO:0000256" key="10">
    <source>
        <dbReference type="ARBA" id="ARBA00022989"/>
    </source>
</evidence>
<keyword evidence="10" id="KW-1133">Transmembrane helix</keyword>
<accession>A0A0N4V7J5</accession>
<evidence type="ECO:0000256" key="1">
    <source>
        <dbReference type="ARBA" id="ARBA00004115"/>
    </source>
</evidence>
<keyword evidence="6" id="KW-0812">Transmembrane</keyword>
<keyword evidence="5" id="KW-0109">Calcium transport</keyword>
<evidence type="ECO:0000256" key="12">
    <source>
        <dbReference type="ARBA" id="ARBA00023136"/>
    </source>
</evidence>
<proteinExistence type="inferred from homology"/>
<evidence type="ECO:0000256" key="2">
    <source>
        <dbReference type="ARBA" id="ARBA00006833"/>
    </source>
</evidence>
<reference evidence="14 15" key="2">
    <citation type="submission" date="2018-10" db="EMBL/GenBank/DDBJ databases">
        <authorList>
            <consortium name="Pathogen Informatics"/>
        </authorList>
    </citation>
    <scope>NUCLEOTIDE SEQUENCE [LARGE SCALE GENOMIC DNA]</scope>
</reference>
<gene>
    <name evidence="14" type="ORF">EVEC_LOCUS5873</name>
</gene>
<evidence type="ECO:0000256" key="6">
    <source>
        <dbReference type="ARBA" id="ARBA00022692"/>
    </source>
</evidence>
<reference evidence="16" key="1">
    <citation type="submission" date="2017-02" db="UniProtKB">
        <authorList>
            <consortium name="WormBaseParasite"/>
        </authorList>
    </citation>
    <scope>IDENTIFICATION</scope>
</reference>
<dbReference type="AlphaFoldDB" id="A0A0N4V7J5"/>
<evidence type="ECO:0000256" key="7">
    <source>
        <dbReference type="ARBA" id="ARBA00022729"/>
    </source>
</evidence>
<evidence type="ECO:0000313" key="16">
    <source>
        <dbReference type="WBParaSite" id="EVEC_0000626201-mRNA-1"/>
    </source>
</evidence>
<dbReference type="STRING" id="51028.A0A0N4V7J5"/>
<keyword evidence="4" id="KW-0813">Transport</keyword>
<dbReference type="GO" id="GO:0006816">
    <property type="term" value="P:calcium ion transport"/>
    <property type="evidence" value="ECO:0007669"/>
    <property type="project" value="UniProtKB-KW"/>
</dbReference>
<evidence type="ECO:0000256" key="8">
    <source>
        <dbReference type="ARBA" id="ARBA00022824"/>
    </source>
</evidence>
<protein>
    <recommendedName>
        <fullName evidence="3">Store-operated calcium entry-associated regulatory factor</fullName>
    </recommendedName>
    <alternativeName>
        <fullName evidence="13">Transmembrane protein 66</fullName>
    </alternativeName>
</protein>